<dbReference type="EMBL" id="CP036455">
    <property type="protein sequence ID" value="QBI53154.1"/>
    <property type="molecule type" value="Genomic_DNA"/>
</dbReference>
<evidence type="ECO:0000256" key="1">
    <source>
        <dbReference type="SAM" id="SignalP"/>
    </source>
</evidence>
<proteinExistence type="predicted"/>
<dbReference type="Pfam" id="PF13449">
    <property type="entry name" value="Phytase-like"/>
    <property type="match status" value="1"/>
</dbReference>
<dbReference type="AlphaFoldDB" id="A0A4P6Q2X8"/>
<accession>A0A4P6Q2X8</accession>
<keyword evidence="1" id="KW-0732">Signal</keyword>
<protein>
    <recommendedName>
        <fullName evidence="2">Phytase-like domain-containing protein</fullName>
    </recommendedName>
</protein>
<dbReference type="RefSeq" id="WP_131097568.1">
    <property type="nucleotide sequence ID" value="NZ_CP036455.1"/>
</dbReference>
<name>A0A4P6Q2X8_9ACTN</name>
<evidence type="ECO:0000313" key="4">
    <source>
        <dbReference type="Proteomes" id="UP000292235"/>
    </source>
</evidence>
<evidence type="ECO:0000313" key="3">
    <source>
        <dbReference type="EMBL" id="QBI53154.1"/>
    </source>
</evidence>
<dbReference type="InterPro" id="IPR027372">
    <property type="entry name" value="Phytase-like_dom"/>
</dbReference>
<gene>
    <name evidence="3" type="ORF">EKD16_06785</name>
</gene>
<feature type="chain" id="PRO_5020312112" description="Phytase-like domain-containing protein" evidence="1">
    <location>
        <begin position="27"/>
        <end position="394"/>
    </location>
</feature>
<reference evidence="3 4" key="1">
    <citation type="submission" date="2019-02" db="EMBL/GenBank/DDBJ databases">
        <authorList>
            <person name="Khodamoradi S."/>
            <person name="Hahnke R.L."/>
            <person name="Kaempfer P."/>
            <person name="Schumann P."/>
            <person name="Rohde M."/>
            <person name="Steinert M."/>
            <person name="Luzhetskyy A."/>
            <person name="Wink J."/>
            <person name="Ruckert C."/>
        </authorList>
    </citation>
    <scope>NUCLEOTIDE SEQUENCE [LARGE SCALE GENOMIC DNA]</scope>
    <source>
        <strain evidence="3 4">M2</strain>
    </source>
</reference>
<sequence precursor="true">MRSAAALGTAASLLLAGLSAPALSHADTAGSATARLLGVHVLEHGLDYRGTTVGGLSGIDYDPDSGEYVLISDDRSEHGPARYYSAEIGLSGGGIGGVALTGATALRRFDRTPFPALEDWHPPRWCAHAGGYCDLRGPVDPEAVRFDPRGHRVWWSTEGERSVGDTRTVLLDPLVRATDDAGRFRGHLRTPSNLRMDDGDTGPRRNLTAEGFAFADHGRLIVTAMEGPLLQDGDLPTPESGTLTRVTVQNRGGWVRDQYAYPLEPVPAEPEPAGGYYDNGVTDILALDAGRADRYLVLERSYVEGVGNTVRIFTADTGGATDVSRTESLADAEDVTPMSKRLLVDLGETGLDHVDNVEGMTWGPDLPSGERTLLLVSDDNFSDSQVTQIVALAV</sequence>
<feature type="domain" description="Phytase-like" evidence="2">
    <location>
        <begin position="51"/>
        <end position="381"/>
    </location>
</feature>
<dbReference type="KEGG" id="strr:EKD16_06785"/>
<feature type="signal peptide" evidence="1">
    <location>
        <begin position="1"/>
        <end position="26"/>
    </location>
</feature>
<organism evidence="3 4">
    <name type="scientific">Streptomonospora litoralis</name>
    <dbReference type="NCBI Taxonomy" id="2498135"/>
    <lineage>
        <taxon>Bacteria</taxon>
        <taxon>Bacillati</taxon>
        <taxon>Actinomycetota</taxon>
        <taxon>Actinomycetes</taxon>
        <taxon>Streptosporangiales</taxon>
        <taxon>Nocardiopsidaceae</taxon>
        <taxon>Streptomonospora</taxon>
    </lineage>
</organism>
<dbReference type="Proteomes" id="UP000292235">
    <property type="component" value="Chromosome"/>
</dbReference>
<dbReference type="OrthoDB" id="9758957at2"/>
<keyword evidence="4" id="KW-1185">Reference proteome</keyword>
<evidence type="ECO:0000259" key="2">
    <source>
        <dbReference type="Pfam" id="PF13449"/>
    </source>
</evidence>